<evidence type="ECO:0000256" key="5">
    <source>
        <dbReference type="ARBA" id="ARBA00022840"/>
    </source>
</evidence>
<dbReference type="GO" id="GO:0043139">
    <property type="term" value="F:5'-3' DNA helicase activity"/>
    <property type="evidence" value="ECO:0007669"/>
    <property type="project" value="TreeGrafter"/>
</dbReference>
<evidence type="ECO:0000313" key="10">
    <source>
        <dbReference type="Proteomes" id="UP000191133"/>
    </source>
</evidence>
<dbReference type="CDD" id="cd18808">
    <property type="entry name" value="SF1_C_Upf1"/>
    <property type="match status" value="1"/>
</dbReference>
<dbReference type="Pfam" id="PF13086">
    <property type="entry name" value="AAA_11"/>
    <property type="match status" value="1"/>
</dbReference>
<reference evidence="10" key="1">
    <citation type="submission" date="2016-10" db="EMBL/GenBank/DDBJ databases">
        <authorList>
            <person name="Varghese N."/>
        </authorList>
    </citation>
    <scope>NUCLEOTIDE SEQUENCE [LARGE SCALE GENOMIC DNA]</scope>
    <source>
        <strain evidence="10">92MFCol6.1</strain>
    </source>
</reference>
<evidence type="ECO:0000259" key="7">
    <source>
        <dbReference type="Pfam" id="PF13086"/>
    </source>
</evidence>
<evidence type="ECO:0000256" key="2">
    <source>
        <dbReference type="ARBA" id="ARBA00022741"/>
    </source>
</evidence>
<keyword evidence="4" id="KW-0347">Helicase</keyword>
<dbReference type="RefSeq" id="WP_080149646.1">
    <property type="nucleotide sequence ID" value="NZ_FWEU01000003.1"/>
</dbReference>
<keyword evidence="3" id="KW-0378">Hydrolase</keyword>
<feature type="region of interest" description="Disordered" evidence="6">
    <location>
        <begin position="1"/>
        <end position="31"/>
    </location>
</feature>
<dbReference type="Pfam" id="PF13087">
    <property type="entry name" value="AAA_12"/>
    <property type="match status" value="1"/>
</dbReference>
<dbReference type="InterPro" id="IPR027417">
    <property type="entry name" value="P-loop_NTPase"/>
</dbReference>
<evidence type="ECO:0000256" key="6">
    <source>
        <dbReference type="SAM" id="MobiDB-lite"/>
    </source>
</evidence>
<evidence type="ECO:0000256" key="4">
    <source>
        <dbReference type="ARBA" id="ARBA00022806"/>
    </source>
</evidence>
<protein>
    <submittedName>
        <fullName evidence="9">Part of AAA domain-containing protein</fullName>
    </submittedName>
</protein>
<dbReference type="InterPro" id="IPR050534">
    <property type="entry name" value="Coronavir_polyprotein_1ab"/>
</dbReference>
<evidence type="ECO:0000259" key="8">
    <source>
        <dbReference type="Pfam" id="PF13087"/>
    </source>
</evidence>
<evidence type="ECO:0000256" key="3">
    <source>
        <dbReference type="ARBA" id="ARBA00022801"/>
    </source>
</evidence>
<keyword evidence="2" id="KW-0547">Nucleotide-binding</keyword>
<evidence type="ECO:0000313" key="9">
    <source>
        <dbReference type="EMBL" id="SLM24667.1"/>
    </source>
</evidence>
<gene>
    <name evidence="9" type="ORF">SAMN04488690_2391</name>
</gene>
<feature type="domain" description="DNA2/NAM7 helicase-like C-terminal" evidence="8">
    <location>
        <begin position="1023"/>
        <end position="1215"/>
    </location>
</feature>
<keyword evidence="5" id="KW-0067">ATP-binding</keyword>
<dbReference type="Proteomes" id="UP000191133">
    <property type="component" value="Unassembled WGS sequence"/>
</dbReference>
<comment type="similarity">
    <text evidence="1">Belongs to the DNA2/NAM7 helicase family.</text>
</comment>
<evidence type="ECO:0000256" key="1">
    <source>
        <dbReference type="ARBA" id="ARBA00007913"/>
    </source>
</evidence>
<dbReference type="PANTHER" id="PTHR43788">
    <property type="entry name" value="DNA2/NAM7 HELICASE FAMILY MEMBER"/>
    <property type="match status" value="1"/>
</dbReference>
<dbReference type="InterPro" id="IPR047187">
    <property type="entry name" value="SF1_C_Upf1"/>
</dbReference>
<name>A0A1W1GZ97_9GAMM</name>
<feature type="domain" description="DNA2/NAM7 helicase helicase" evidence="7">
    <location>
        <begin position="473"/>
        <end position="612"/>
    </location>
</feature>
<proteinExistence type="inferred from homology"/>
<dbReference type="Gene3D" id="3.40.50.300">
    <property type="entry name" value="P-loop containing nucleotide triphosphate hydrolases"/>
    <property type="match status" value="3"/>
</dbReference>
<dbReference type="InterPro" id="IPR041679">
    <property type="entry name" value="DNA2/NAM7-like_C"/>
</dbReference>
<accession>A0A1W1GZ97</accession>
<dbReference type="GO" id="GO:0016787">
    <property type="term" value="F:hydrolase activity"/>
    <property type="evidence" value="ECO:0007669"/>
    <property type="project" value="UniProtKB-KW"/>
</dbReference>
<dbReference type="PANTHER" id="PTHR43788:SF8">
    <property type="entry name" value="DNA-BINDING PROTEIN SMUBP-2"/>
    <property type="match status" value="1"/>
</dbReference>
<sequence length="1448" mass="160185">MSTLQPPHLPTSDASTPLTPAATGGDGPLGETKMREIAVRISQYFRDFLESDFKRAQAPRRRIVLTSDSGFRAGMRTAPYPALDKELWKLLSRPSGEELSFTIGPRSYTRPISATLRRIVEEQVNAITETAIATVRVAVLDKARASMAGALEDPEAWVESVQGTLVDAMCVQVVRPLIAHLAGPLQGQAYWVMDSLHAAESDLVTRSVVDLYQTLPEVLARLLATGDELPLQQACEHQLTRDGTISALMAFFENFVAADAFHEFRDLETYVATGDGLQLYLYVGTLKYAGVQYPVFYLPLDVVRAKDGSGYTLTLSNRLFANRRAIDFVLQELAVGMAREWVSPIQERIQYLDPAQSLFEVAASLFRQVANAVDLGGDVSLSSSASEASTATVALSPALHLAAFERADEALLNDFEEIIDQARNGGSKLVDLFHGMVEGVLMRNPEPIGERVESAWDALPLVERMVFDSPIPLNEEQRKILLAVREPQGRIVVVEGPPGTGKSHTITAIAADCAFNKKSCLVLSDKTEALDVVYDKLSDAMSRVRHDRDFPNPILRLGQQAANFKRLTSTGTISQISAFAKAMKANQPALESERQDTAQTLRQAISNTVQTLGRVSLAAVKTMHEQEAALGERAPAVLQQVHAVMDANVLSELEAVTAQADALEAYFADLFGSTDYTPASLDERIRRDAVTTAFLADRPVDGWALFESLDAEQIRLLGTLLLQYQQLKMPLLGYLLRGNAVRGLELQLNQLGTTRPLLLKQDAAALQNIVQGANALRMKLEAEGLGTQLPASYRQIAHGAAPGPGAAVARQAMTLLARLNPSIVEALLAEPKDDPALWALTLRFLQGWMATRKAFVDAPQYDYVGTKTKLERLNTSVMNAHVDGRLISFMDHHRADARALAGVIANRQKFPVDKFESVRESFPVMIASIREFGEYMPLAPDLFDVLVIDEGSQVSVAQALPALLRARKVVVLGDSKQFSNVKAANASIALNDKYRSDLVNYFRTNVSQQADVLERLAMFDVKRSVLEFCSLSASYSVMLRKHFRSYAELIGFSSSTFYNHQLQALKIRSRPLQEVIRFSQVDASGHRTSRSTNDAEAAFIAERLVELLDTDAPPTVGIITPFREQQTLLSKTLFNHPRGREFEERLRLKVMTVDSCQGEERGLIFYSMVATAGQDALNYIFPVSLSGAVDAVEDKLKVQRLNVGFSRAQEAIWFVHSMPVDAFRGAIGHALRYYASQLDRPAPNAAQTDARSPMESKVLQWLQQTPFVLAHGDAVEIIPQFPVGDYLRQLDPTYQHPAWRVDFLVTVQTVRGALQIVIEYDGFEFHFRRDKPVHVGNHERYLVEADVERQLTLESYGYRFLRINRFNLGSDPVQTLSDRLYRLIEVAGTEIRSAAVDQVIEQVQGLESKEKKVCSRCGQIRSQEEFFDPDLRAGAGGVGRICMPCKAG</sequence>
<organism evidence="9 10">
    <name type="scientific">Stenotrophomonas indicatrix</name>
    <dbReference type="NCBI Taxonomy" id="2045451"/>
    <lineage>
        <taxon>Bacteria</taxon>
        <taxon>Pseudomonadati</taxon>
        <taxon>Pseudomonadota</taxon>
        <taxon>Gammaproteobacteria</taxon>
        <taxon>Lysobacterales</taxon>
        <taxon>Lysobacteraceae</taxon>
        <taxon>Stenotrophomonas</taxon>
    </lineage>
</organism>
<dbReference type="EMBL" id="FWEU01000003">
    <property type="protein sequence ID" value="SLM24667.1"/>
    <property type="molecule type" value="Genomic_DNA"/>
</dbReference>
<dbReference type="GO" id="GO:0005524">
    <property type="term" value="F:ATP binding"/>
    <property type="evidence" value="ECO:0007669"/>
    <property type="project" value="UniProtKB-KW"/>
</dbReference>
<dbReference type="InterPro" id="IPR041677">
    <property type="entry name" value="DNA2/NAM7_AAA_11"/>
</dbReference>
<dbReference type="SUPFAM" id="SSF52540">
    <property type="entry name" value="P-loop containing nucleoside triphosphate hydrolases"/>
    <property type="match status" value="1"/>
</dbReference>